<organism evidence="2 3">
    <name type="scientific">Bifidobacterium vespertilionis</name>
    <dbReference type="NCBI Taxonomy" id="2562524"/>
    <lineage>
        <taxon>Bacteria</taxon>
        <taxon>Bacillati</taxon>
        <taxon>Actinomycetota</taxon>
        <taxon>Actinomycetes</taxon>
        <taxon>Bifidobacteriales</taxon>
        <taxon>Bifidobacteriaceae</taxon>
        <taxon>Bifidobacterium</taxon>
    </lineage>
</organism>
<proteinExistence type="predicted"/>
<reference evidence="3 4" key="1">
    <citation type="journal article" date="2019" name="Syst. Appl. Microbiol.">
        <title>Characterization of Bifidobacterium species in feaces of the Egyptian fruit bat: Description of B. vespertilionis sp. nov. and B. rousetti sp. nov.</title>
        <authorList>
            <person name="Modesto M."/>
            <person name="Satti M."/>
            <person name="Watanabe K."/>
            <person name="Puglisi E."/>
            <person name="Morelli L."/>
            <person name="Huang C.-H."/>
            <person name="Liou J.-S."/>
            <person name="Miyashita M."/>
            <person name="Tamura T."/>
            <person name="Saito S."/>
            <person name="Mori K."/>
            <person name="Huang L."/>
            <person name="Sciavilla P."/>
            <person name="Sandri C."/>
            <person name="Spiezio C."/>
            <person name="Vitali F."/>
            <person name="Cavalieri D."/>
            <person name="Perpetuini G."/>
            <person name="Tofalo R."/>
            <person name="Bonetti A."/>
            <person name="Arita M."/>
            <person name="Mattarelli P."/>
        </authorList>
    </citation>
    <scope>NUCLEOTIDE SEQUENCE [LARGE SCALE GENOMIC DNA]</scope>
    <source>
        <strain evidence="1 4">RST16</strain>
        <strain evidence="2 3">RST8</strain>
    </source>
</reference>
<evidence type="ECO:0000313" key="2">
    <source>
        <dbReference type="EMBL" id="KAA8824148.1"/>
    </source>
</evidence>
<dbReference type="Proteomes" id="UP000374630">
    <property type="component" value="Unassembled WGS sequence"/>
</dbReference>
<evidence type="ECO:0000313" key="1">
    <source>
        <dbReference type="EMBL" id="KAA8822567.1"/>
    </source>
</evidence>
<gene>
    <name evidence="2" type="ORF">EM848_03210</name>
    <name evidence="1" type="ORF">EMO90_00825</name>
</gene>
<dbReference type="OrthoDB" id="3243284at2"/>
<sequence length="104" mass="11816">MPWWIWLVLALFLLAMLVIGAAYVIMHALRALHVVGEVGERLSGPLAAMGEQQAEPAPAEDPSFAQPLREPLNRYIDAHAELLRRRAHKEDRHARTWGRWASDE</sequence>
<dbReference type="EMBL" id="RZNZ01000001">
    <property type="protein sequence ID" value="KAA8822567.1"/>
    <property type="molecule type" value="Genomic_DNA"/>
</dbReference>
<accession>A0A5J5E068</accession>
<dbReference type="Proteomes" id="UP000345527">
    <property type="component" value="Unassembled WGS sequence"/>
</dbReference>
<name>A0A5J5E068_9BIFI</name>
<keyword evidence="4" id="KW-1185">Reference proteome</keyword>
<dbReference type="RefSeq" id="WP_150353553.1">
    <property type="nucleotide sequence ID" value="NZ_RZNZ01000001.1"/>
</dbReference>
<dbReference type="EMBL" id="RZOA01000004">
    <property type="protein sequence ID" value="KAA8824148.1"/>
    <property type="molecule type" value="Genomic_DNA"/>
</dbReference>
<comment type="caution">
    <text evidence="2">The sequence shown here is derived from an EMBL/GenBank/DDBJ whole genome shotgun (WGS) entry which is preliminary data.</text>
</comment>
<evidence type="ECO:0000313" key="4">
    <source>
        <dbReference type="Proteomes" id="UP000374630"/>
    </source>
</evidence>
<protein>
    <submittedName>
        <fullName evidence="2">Uncharacterized protein</fullName>
    </submittedName>
</protein>
<evidence type="ECO:0000313" key="3">
    <source>
        <dbReference type="Proteomes" id="UP000345527"/>
    </source>
</evidence>
<dbReference type="AlphaFoldDB" id="A0A5J5E068"/>